<feature type="region of interest" description="Disordered" evidence="1">
    <location>
        <begin position="1"/>
        <end position="66"/>
    </location>
</feature>
<feature type="compositionally biased region" description="Low complexity" evidence="1">
    <location>
        <begin position="177"/>
        <end position="188"/>
    </location>
</feature>
<keyword evidence="2" id="KW-1133">Transmembrane helix</keyword>
<reference evidence="3 4" key="1">
    <citation type="submission" date="2019-12" db="EMBL/GenBank/DDBJ databases">
        <authorList>
            <person name="Floudas D."/>
            <person name="Bentzer J."/>
            <person name="Ahren D."/>
            <person name="Johansson T."/>
            <person name="Persson P."/>
            <person name="Tunlid A."/>
        </authorList>
    </citation>
    <scope>NUCLEOTIDE SEQUENCE [LARGE SCALE GENOMIC DNA]</scope>
    <source>
        <strain evidence="3 4">CBS 102.39</strain>
    </source>
</reference>
<organism evidence="3 4">
    <name type="scientific">Agrocybe pediades</name>
    <dbReference type="NCBI Taxonomy" id="84607"/>
    <lineage>
        <taxon>Eukaryota</taxon>
        <taxon>Fungi</taxon>
        <taxon>Dikarya</taxon>
        <taxon>Basidiomycota</taxon>
        <taxon>Agaricomycotina</taxon>
        <taxon>Agaricomycetes</taxon>
        <taxon>Agaricomycetidae</taxon>
        <taxon>Agaricales</taxon>
        <taxon>Agaricineae</taxon>
        <taxon>Strophariaceae</taxon>
        <taxon>Agrocybe</taxon>
    </lineage>
</organism>
<keyword evidence="2" id="KW-0812">Transmembrane</keyword>
<evidence type="ECO:0000256" key="1">
    <source>
        <dbReference type="SAM" id="MobiDB-lite"/>
    </source>
</evidence>
<sequence length="291" mass="31418">MTVASLASAPTSQSTSAATSTTGTPRSSLSPDTTYTRYADKLEDVQQQPQPELEEDHDGGKREEDVDDISTTTLESLQTESPMNVHDAEMLITQGEAAATATATGSLDLFTSRINMVSDWAMSRLPLTSSSSYSSAASLSSTTTSDSGSTAGTVKKSPLSEAGVWPFGVLLDATRETSTSTSSSSDTTVQGRIPWEAKGKKKEDATPPVVSSKEEGNVRLRRNQAAPRTRRKSMTEKRRVIPIYHEPGFSRDFLLVVAMCFGLACAIILIIRPAFLRISSHGIDDYDFYDQ</sequence>
<accession>A0A8H4QSQ4</accession>
<evidence type="ECO:0000256" key="2">
    <source>
        <dbReference type="SAM" id="Phobius"/>
    </source>
</evidence>
<feature type="compositionally biased region" description="Basic and acidic residues" evidence="1">
    <location>
        <begin position="195"/>
        <end position="205"/>
    </location>
</feature>
<feature type="compositionally biased region" description="Low complexity" evidence="1">
    <location>
        <begin position="1"/>
        <end position="28"/>
    </location>
</feature>
<feature type="region of interest" description="Disordered" evidence="1">
    <location>
        <begin position="131"/>
        <end position="156"/>
    </location>
</feature>
<dbReference type="Proteomes" id="UP000521872">
    <property type="component" value="Unassembled WGS sequence"/>
</dbReference>
<proteinExistence type="predicted"/>
<name>A0A8H4QSQ4_9AGAR</name>
<feature type="region of interest" description="Disordered" evidence="1">
    <location>
        <begin position="176"/>
        <end position="216"/>
    </location>
</feature>
<evidence type="ECO:0000313" key="4">
    <source>
        <dbReference type="Proteomes" id="UP000521872"/>
    </source>
</evidence>
<dbReference type="AlphaFoldDB" id="A0A8H4QSQ4"/>
<feature type="transmembrane region" description="Helical" evidence="2">
    <location>
        <begin position="253"/>
        <end position="271"/>
    </location>
</feature>
<protein>
    <submittedName>
        <fullName evidence="3">Uncharacterized protein</fullName>
    </submittedName>
</protein>
<comment type="caution">
    <text evidence="3">The sequence shown here is derived from an EMBL/GenBank/DDBJ whole genome shotgun (WGS) entry which is preliminary data.</text>
</comment>
<evidence type="ECO:0000313" key="3">
    <source>
        <dbReference type="EMBL" id="KAF4616493.1"/>
    </source>
</evidence>
<gene>
    <name evidence="3" type="ORF">D9613_008596</name>
</gene>
<dbReference type="EMBL" id="JAACJL010000031">
    <property type="protein sequence ID" value="KAF4616493.1"/>
    <property type="molecule type" value="Genomic_DNA"/>
</dbReference>
<keyword evidence="2" id="KW-0472">Membrane</keyword>
<keyword evidence="4" id="KW-1185">Reference proteome</keyword>
<feature type="compositionally biased region" description="Low complexity" evidence="1">
    <location>
        <begin position="131"/>
        <end position="153"/>
    </location>
</feature>